<evidence type="ECO:0000313" key="1">
    <source>
        <dbReference type="EMBL" id="XBQ23923.1"/>
    </source>
</evidence>
<gene>
    <name evidence="1" type="ORF">ABNE31_03155</name>
</gene>
<dbReference type="RefSeq" id="WP_179383306.1">
    <property type="nucleotide sequence ID" value="NZ_CP157804.1"/>
</dbReference>
<reference evidence="1" key="1">
    <citation type="submission" date="2024-05" db="EMBL/GenBank/DDBJ databases">
        <title>Draft Genome Sequences of Flagellimonas sp. MMG031 and Marinobacter sp. MMG032 Isolated from the dinoflagellate Symbiodinium pilosum.</title>
        <authorList>
            <person name="Shikuma N.J."/>
            <person name="Farrell M.V."/>
        </authorList>
    </citation>
    <scope>NUCLEOTIDE SEQUENCE</scope>
    <source>
        <strain evidence="1">MMG031</strain>
    </source>
</reference>
<dbReference type="AlphaFoldDB" id="A0AAU7MZU6"/>
<organism evidence="1">
    <name type="scientific">Flagellimonas sp. MMG031</name>
    <dbReference type="NCBI Taxonomy" id="3158549"/>
    <lineage>
        <taxon>Bacteria</taxon>
        <taxon>Pseudomonadati</taxon>
        <taxon>Bacteroidota</taxon>
        <taxon>Flavobacteriia</taxon>
        <taxon>Flavobacteriales</taxon>
        <taxon>Flavobacteriaceae</taxon>
        <taxon>Flagellimonas</taxon>
    </lineage>
</organism>
<accession>A0AAU7MZU6</accession>
<name>A0AAU7MZU6_9FLAO</name>
<proteinExistence type="predicted"/>
<sequence>MKKVLMPFLLIVACSWFISCEVDDDSPNFYFTSLTTVEAQMPESFEFGETYDIEVTYLRPNGCTFFEGFNVSQTAETGRDVVVVGSVLTDEDTVCTQAVEEVVATLKFNVIYTKDYVFRFYAGDDEDGNPTFLEYTVPIAETENTNQ</sequence>
<dbReference type="KEGG" id="fld:ABNE31_03155"/>
<protein>
    <recommendedName>
        <fullName evidence="2">Lipoprotein</fullName>
    </recommendedName>
</protein>
<dbReference type="PROSITE" id="PS51257">
    <property type="entry name" value="PROKAR_LIPOPROTEIN"/>
    <property type="match status" value="1"/>
</dbReference>
<dbReference type="EMBL" id="CP157804">
    <property type="protein sequence ID" value="XBQ23923.1"/>
    <property type="molecule type" value="Genomic_DNA"/>
</dbReference>
<evidence type="ECO:0008006" key="2">
    <source>
        <dbReference type="Google" id="ProtNLM"/>
    </source>
</evidence>